<sequence length="37" mass="4205">MLLRIGITVISNLSVAQMAAFRPVRTSHGYQRLQQTF</sequence>
<dbReference type="AlphaFoldDB" id="A0A127QC59"/>
<organism evidence="1 2">
    <name type="scientific">Collimonas pratensis</name>
    <dbReference type="NCBI Taxonomy" id="279113"/>
    <lineage>
        <taxon>Bacteria</taxon>
        <taxon>Pseudomonadati</taxon>
        <taxon>Pseudomonadota</taxon>
        <taxon>Betaproteobacteria</taxon>
        <taxon>Burkholderiales</taxon>
        <taxon>Oxalobacteraceae</taxon>
        <taxon>Collimonas</taxon>
    </lineage>
</organism>
<dbReference type="KEGG" id="cpra:CPter91_5367"/>
<dbReference type="Proteomes" id="UP000074561">
    <property type="component" value="Chromosome"/>
</dbReference>
<evidence type="ECO:0000313" key="2">
    <source>
        <dbReference type="Proteomes" id="UP000074561"/>
    </source>
</evidence>
<dbReference type="EMBL" id="CP013234">
    <property type="protein sequence ID" value="AMP07653.1"/>
    <property type="molecule type" value="Genomic_DNA"/>
</dbReference>
<protein>
    <submittedName>
        <fullName evidence="1">Uncharacterized protein</fullName>
    </submittedName>
</protein>
<dbReference type="PATRIC" id="fig|279113.9.peg.5326"/>
<gene>
    <name evidence="1" type="ORF">CPter91_5367</name>
</gene>
<name>A0A127QC59_9BURK</name>
<accession>A0A127QC59</accession>
<proteinExistence type="predicted"/>
<reference evidence="1 2" key="1">
    <citation type="submission" date="2015-11" db="EMBL/GenBank/DDBJ databases">
        <title>Exploring the genomic traits of fungus-feeding bacterial genus Collimonas.</title>
        <authorList>
            <person name="Song C."/>
            <person name="Schmidt R."/>
            <person name="de Jager V."/>
            <person name="Krzyzanowska D."/>
            <person name="Jongedijk E."/>
            <person name="Cankar K."/>
            <person name="Beekwilder J."/>
            <person name="van Veen A."/>
            <person name="de Boer W."/>
            <person name="van Veen J.A."/>
            <person name="Garbeva P."/>
        </authorList>
    </citation>
    <scope>NUCLEOTIDE SEQUENCE [LARGE SCALE GENOMIC DNA]</scope>
    <source>
        <strain evidence="1 2">Ter91</strain>
    </source>
</reference>
<evidence type="ECO:0000313" key="1">
    <source>
        <dbReference type="EMBL" id="AMP07653.1"/>
    </source>
</evidence>